<evidence type="ECO:0000256" key="3">
    <source>
        <dbReference type="ARBA" id="ARBA00022475"/>
    </source>
</evidence>
<evidence type="ECO:0000256" key="5">
    <source>
        <dbReference type="ARBA" id="ARBA00022741"/>
    </source>
</evidence>
<dbReference type="PANTHER" id="PTHR40765">
    <property type="entry name" value="ESX-2 SECRETION SYSTEM ATPASE ECCB2"/>
    <property type="match status" value="1"/>
</dbReference>
<keyword evidence="3" id="KW-1003">Cell membrane</keyword>
<comment type="caution">
    <text evidence="11">The sequence shown here is derived from an EMBL/GenBank/DDBJ whole genome shotgun (WGS) entry which is preliminary data.</text>
</comment>
<protein>
    <submittedName>
        <fullName evidence="11">Type VII secretion protein EccB</fullName>
    </submittedName>
</protein>
<dbReference type="Gene3D" id="3.30.2390.20">
    <property type="entry name" value="Type VII secretion system EccB, repeat 1 domain"/>
    <property type="match status" value="1"/>
</dbReference>
<dbReference type="InterPro" id="IPR007795">
    <property type="entry name" value="T7SS_EccB"/>
</dbReference>
<evidence type="ECO:0000256" key="7">
    <source>
        <dbReference type="ARBA" id="ARBA00022840"/>
    </source>
</evidence>
<evidence type="ECO:0000256" key="1">
    <source>
        <dbReference type="ARBA" id="ARBA00004162"/>
    </source>
</evidence>
<dbReference type="InterPro" id="IPR044857">
    <property type="entry name" value="T7SS_EccB_R1"/>
</dbReference>
<reference evidence="12" key="1">
    <citation type="submission" date="2023-07" db="EMBL/GenBank/DDBJ databases">
        <authorList>
            <person name="Deng Y."/>
            <person name="Zhang Y.-Q."/>
        </authorList>
    </citation>
    <scope>NUCLEOTIDE SEQUENCE [LARGE SCALE GENOMIC DNA]</scope>
    <source>
        <strain evidence="12">CPCC 205710</strain>
    </source>
</reference>
<dbReference type="NCBIfam" id="TIGR03919">
    <property type="entry name" value="T7SS_EccB"/>
    <property type="match status" value="1"/>
</dbReference>
<organism evidence="11 12">
    <name type="scientific">Mycobacterium deserti</name>
    <dbReference type="NCBI Taxonomy" id="2978347"/>
    <lineage>
        <taxon>Bacteria</taxon>
        <taxon>Bacillati</taxon>
        <taxon>Actinomycetota</taxon>
        <taxon>Actinomycetes</taxon>
        <taxon>Mycobacteriales</taxon>
        <taxon>Mycobacteriaceae</taxon>
        <taxon>Mycobacterium</taxon>
    </lineage>
</organism>
<dbReference type="Proteomes" id="UP001206639">
    <property type="component" value="Unassembled WGS sequence"/>
</dbReference>
<comment type="subcellular location">
    <subcellularLocation>
        <location evidence="1">Cell membrane</location>
        <topology evidence="1">Single-pass membrane protein</topology>
    </subcellularLocation>
</comment>
<dbReference type="Pfam" id="PF05108">
    <property type="entry name" value="T7SS_ESX1_EccB"/>
    <property type="match status" value="1"/>
</dbReference>
<keyword evidence="8 10" id="KW-1133">Transmembrane helix</keyword>
<proteinExistence type="inferred from homology"/>
<evidence type="ECO:0000256" key="6">
    <source>
        <dbReference type="ARBA" id="ARBA00022801"/>
    </source>
</evidence>
<evidence type="ECO:0000256" key="4">
    <source>
        <dbReference type="ARBA" id="ARBA00022692"/>
    </source>
</evidence>
<keyword evidence="12" id="KW-1185">Reference proteome</keyword>
<accession>A0ABT2M936</accession>
<dbReference type="RefSeq" id="WP_260992200.1">
    <property type="nucleotide sequence ID" value="NZ_JAODWD010000002.1"/>
</dbReference>
<comment type="similarity">
    <text evidence="2">Belongs to the EccB family.</text>
</comment>
<dbReference type="EMBL" id="JAODWD010000002">
    <property type="protein sequence ID" value="MCT7658119.1"/>
    <property type="molecule type" value="Genomic_DNA"/>
</dbReference>
<dbReference type="Gene3D" id="2.40.50.910">
    <property type="entry name" value="Type VII secretion system EccB, repeat 3 domain"/>
    <property type="match status" value="1"/>
</dbReference>
<keyword evidence="7" id="KW-0067">ATP-binding</keyword>
<keyword evidence="4 10" id="KW-0812">Transmembrane</keyword>
<keyword evidence="9 10" id="KW-0472">Membrane</keyword>
<feature type="transmembrane region" description="Helical" evidence="10">
    <location>
        <begin position="41"/>
        <end position="64"/>
    </location>
</feature>
<evidence type="ECO:0000256" key="10">
    <source>
        <dbReference type="SAM" id="Phobius"/>
    </source>
</evidence>
<evidence type="ECO:0000256" key="8">
    <source>
        <dbReference type="ARBA" id="ARBA00022989"/>
    </source>
</evidence>
<evidence type="ECO:0000313" key="12">
    <source>
        <dbReference type="Proteomes" id="UP001206639"/>
    </source>
</evidence>
<sequence length="454" mass="47075">MAGESATKQISGHRFVLRRMEHALVRGDVRMLDDPMRAQSLSLLAGCVLAVIAVGACAMLAFLAPKGTIGDAAIVMVRDSGALYVRNGDTLHPVLNLASARLIAGTSAKPELVSASAVDKVRRGPLLGIPGAPDVIATPLAESRWTVCQDATSKTTVIAGGIPQRLDTGRGALVTVPQEGAAMTYFLYDGRRARVDLRNPAVIRALKLDGVEPQPVSRALLDILPETAPIAAPHIPEPPRTSAVPGFPIGTVLRVLRAGSSEYYVALADGVQRIGEVAADLIRFTRKHGSRDIITVAPGVIGSVPIVDDDLPVGSYPSRGGVSDDPVLCGHWDMSTRVLETAVLTGASLPVDSEGVTLAQADDAGPAVDIVVVPRGHSAFVRATGVTGDGADSGTLFLVDDTGVAFGISDDDAAERLGLTQTARPAPWPVLARLPRGPALSVQAASVVRVGATS</sequence>
<evidence type="ECO:0000313" key="11">
    <source>
        <dbReference type="EMBL" id="MCT7658119.1"/>
    </source>
</evidence>
<keyword evidence="6" id="KW-0378">Hydrolase</keyword>
<evidence type="ECO:0000256" key="9">
    <source>
        <dbReference type="ARBA" id="ARBA00023136"/>
    </source>
</evidence>
<keyword evidence="5" id="KW-0547">Nucleotide-binding</keyword>
<dbReference type="PANTHER" id="PTHR40765:SF2">
    <property type="entry name" value="ESX-2 SECRETION SYSTEM ATPASE ECCB2"/>
    <property type="match status" value="1"/>
</dbReference>
<dbReference type="InterPro" id="IPR042485">
    <property type="entry name" value="T7SS_EccB_R3"/>
</dbReference>
<evidence type="ECO:0000256" key="2">
    <source>
        <dbReference type="ARBA" id="ARBA00008149"/>
    </source>
</evidence>
<name>A0ABT2M936_9MYCO</name>
<gene>
    <name evidence="11" type="primary">eccB</name>
    <name evidence="11" type="ORF">N4S67_06760</name>
</gene>